<dbReference type="EMBL" id="MN079104">
    <property type="protein sequence ID" value="QEA05568.1"/>
    <property type="molecule type" value="Genomic_DNA"/>
</dbReference>
<dbReference type="Pfam" id="PF02634">
    <property type="entry name" value="FdhD-NarQ"/>
    <property type="match status" value="1"/>
</dbReference>
<dbReference type="PIRSF" id="PIRSF015626">
    <property type="entry name" value="FdhD"/>
    <property type="match status" value="1"/>
</dbReference>
<keyword evidence="1" id="KW-0963">Cytoplasm</keyword>
<proteinExistence type="inferred from homology"/>
<organism evidence="3">
    <name type="scientific">uncultured organism</name>
    <dbReference type="NCBI Taxonomy" id="155900"/>
    <lineage>
        <taxon>unclassified sequences</taxon>
        <taxon>environmental samples</taxon>
    </lineage>
</organism>
<dbReference type="GO" id="GO:0006777">
    <property type="term" value="P:Mo-molybdopterin cofactor biosynthetic process"/>
    <property type="evidence" value="ECO:0007669"/>
    <property type="project" value="UniProtKB-KW"/>
</dbReference>
<dbReference type="PANTHER" id="PTHR30592">
    <property type="entry name" value="FORMATE DEHYDROGENASE"/>
    <property type="match status" value="1"/>
</dbReference>
<evidence type="ECO:0000256" key="2">
    <source>
        <dbReference type="ARBA" id="ARBA00023150"/>
    </source>
</evidence>
<dbReference type="HAMAP" id="MF_00187">
    <property type="entry name" value="FdhD"/>
    <property type="match status" value="1"/>
</dbReference>
<dbReference type="AlphaFoldDB" id="A0A5B8RCD8"/>
<evidence type="ECO:0000313" key="3">
    <source>
        <dbReference type="EMBL" id="QEA05568.1"/>
    </source>
</evidence>
<evidence type="ECO:0000256" key="1">
    <source>
        <dbReference type="ARBA" id="ARBA00022490"/>
    </source>
</evidence>
<dbReference type="Gene3D" id="3.40.140.10">
    <property type="entry name" value="Cytidine Deaminase, domain 2"/>
    <property type="match status" value="1"/>
</dbReference>
<name>A0A5B8RCD8_9ZZZZ</name>
<sequence length="268" mass="27701">MAGRLTVERYSAGERGSGDGVFPEEAPVAVVVNDTDYAVMLASPADVEDFVHGFLLTEGVIRDTAEVDSVTVTDRPEGVVAHARLHGALPGHLRRERATPGMSSCGLCGVRSLQEALRPVRPVADGPVFTPAALFAAMAALPEWQPCNAAAGAMHVAAFAAADGTIRHAREDVGRHNALDKLIGALLRDGVAPATGFVVTSSRCSYEMVQKSAAFGVPLLCTASAPTALAIRLARRANMSLVSLARGGSFLIGCGGQRIAATEATGDG</sequence>
<dbReference type="PANTHER" id="PTHR30592:SF1">
    <property type="entry name" value="SULFUR CARRIER PROTEIN FDHD"/>
    <property type="match status" value="1"/>
</dbReference>
<gene>
    <name evidence="3" type="primary">fdhD_2</name>
    <name evidence="3" type="ORF">KBTEX_01891</name>
</gene>
<accession>A0A5B8RCD8</accession>
<reference evidence="3" key="1">
    <citation type="submission" date="2019-06" db="EMBL/GenBank/DDBJ databases">
        <authorList>
            <person name="Murdoch R.W."/>
            <person name="Fathepure B."/>
        </authorList>
    </citation>
    <scope>NUCLEOTIDE SEQUENCE</scope>
</reference>
<protein>
    <submittedName>
        <fullName evidence="3">Sulfur carrier protein FdhD</fullName>
    </submittedName>
</protein>
<dbReference type="InterPro" id="IPR003786">
    <property type="entry name" value="FdhD"/>
</dbReference>
<keyword evidence="2" id="KW-0501">Molybdenum cofactor biosynthesis</keyword>
<dbReference type="InterPro" id="IPR016193">
    <property type="entry name" value="Cytidine_deaminase-like"/>
</dbReference>
<dbReference type="NCBIfam" id="TIGR00129">
    <property type="entry name" value="fdhD_narQ"/>
    <property type="match status" value="1"/>
</dbReference>
<dbReference type="Gene3D" id="3.10.20.10">
    <property type="match status" value="1"/>
</dbReference>
<dbReference type="GO" id="GO:0016783">
    <property type="term" value="F:sulfurtransferase activity"/>
    <property type="evidence" value="ECO:0007669"/>
    <property type="project" value="InterPro"/>
</dbReference>
<dbReference type="SUPFAM" id="SSF53927">
    <property type="entry name" value="Cytidine deaminase-like"/>
    <property type="match status" value="1"/>
</dbReference>